<accession>A0AAD8A8H0</accession>
<feature type="repeat" description="LDL-receptor class B" evidence="14">
    <location>
        <begin position="446"/>
        <end position="488"/>
    </location>
</feature>
<feature type="repeat" description="LDL-receptor class B" evidence="14">
    <location>
        <begin position="574"/>
        <end position="616"/>
    </location>
</feature>
<evidence type="ECO:0000256" key="8">
    <source>
        <dbReference type="ARBA" id="ARBA00022989"/>
    </source>
</evidence>
<dbReference type="FunFam" id="2.120.10.30:FF:000241">
    <property type="entry name" value="Low-density lipoprotein receptor-related protein 6"/>
    <property type="match status" value="2"/>
</dbReference>
<dbReference type="SUPFAM" id="SSF63825">
    <property type="entry name" value="YWTD domain"/>
    <property type="match status" value="2"/>
</dbReference>
<protein>
    <submittedName>
        <fullName evidence="16">Uncharacterized protein</fullName>
    </submittedName>
</protein>
<keyword evidence="8" id="KW-1133">Transmembrane helix</keyword>
<feature type="disulfide bond" evidence="13">
    <location>
        <begin position="162"/>
        <end position="177"/>
    </location>
</feature>
<feature type="disulfide bond" evidence="13">
    <location>
        <begin position="108"/>
        <end position="126"/>
    </location>
</feature>
<keyword evidence="3" id="KW-0245">EGF-like domain</keyword>
<feature type="disulfide bond" evidence="13">
    <location>
        <begin position="143"/>
        <end position="155"/>
    </location>
</feature>
<dbReference type="InterPro" id="IPR051221">
    <property type="entry name" value="LDLR-related"/>
</dbReference>
<feature type="chain" id="PRO_5042089055" evidence="15">
    <location>
        <begin position="23"/>
        <end position="759"/>
    </location>
</feature>
<reference evidence="16" key="2">
    <citation type="submission" date="2023-05" db="EMBL/GenBank/DDBJ databases">
        <authorList>
            <person name="Fouks B."/>
        </authorList>
    </citation>
    <scope>NUCLEOTIDE SEQUENCE</scope>
    <source>
        <strain evidence="16">Stay&amp;Tobe</strain>
        <tissue evidence="16">Testes</tissue>
    </source>
</reference>
<feature type="disulfide bond" evidence="13">
    <location>
        <begin position="27"/>
        <end position="45"/>
    </location>
</feature>
<feature type="disulfide bond" evidence="13">
    <location>
        <begin position="120"/>
        <end position="135"/>
    </location>
</feature>
<keyword evidence="11" id="KW-0675">Receptor</keyword>
<feature type="disulfide bond" evidence="13">
    <location>
        <begin position="60"/>
        <end position="72"/>
    </location>
</feature>
<feature type="repeat" description="LDL-receptor class B" evidence="14">
    <location>
        <begin position="340"/>
        <end position="382"/>
    </location>
</feature>
<dbReference type="InterPro" id="IPR011042">
    <property type="entry name" value="6-blade_b-propeller_TolB-like"/>
</dbReference>
<dbReference type="Gene3D" id="2.120.10.30">
    <property type="entry name" value="TolB, C-terminal domain"/>
    <property type="match status" value="3"/>
</dbReference>
<evidence type="ECO:0000256" key="4">
    <source>
        <dbReference type="ARBA" id="ARBA00022583"/>
    </source>
</evidence>
<feature type="disulfide bond" evidence="13">
    <location>
        <begin position="67"/>
        <end position="85"/>
    </location>
</feature>
<evidence type="ECO:0000256" key="2">
    <source>
        <dbReference type="ARBA" id="ARBA00004479"/>
    </source>
</evidence>
<evidence type="ECO:0000256" key="15">
    <source>
        <dbReference type="SAM" id="SignalP"/>
    </source>
</evidence>
<organism evidence="16 17">
    <name type="scientific">Diploptera punctata</name>
    <name type="common">Pacific beetle cockroach</name>
    <dbReference type="NCBI Taxonomy" id="6984"/>
    <lineage>
        <taxon>Eukaryota</taxon>
        <taxon>Metazoa</taxon>
        <taxon>Ecdysozoa</taxon>
        <taxon>Arthropoda</taxon>
        <taxon>Hexapoda</taxon>
        <taxon>Insecta</taxon>
        <taxon>Pterygota</taxon>
        <taxon>Neoptera</taxon>
        <taxon>Polyneoptera</taxon>
        <taxon>Dictyoptera</taxon>
        <taxon>Blattodea</taxon>
        <taxon>Blaberoidea</taxon>
        <taxon>Blaberidae</taxon>
        <taxon>Diplopterinae</taxon>
        <taxon>Diploptera</taxon>
    </lineage>
</organism>
<dbReference type="GO" id="GO:0043235">
    <property type="term" value="C:receptor complex"/>
    <property type="evidence" value="ECO:0007669"/>
    <property type="project" value="TreeGrafter"/>
</dbReference>
<dbReference type="EMBL" id="JASPKZ010003048">
    <property type="protein sequence ID" value="KAJ9594394.1"/>
    <property type="molecule type" value="Genomic_DNA"/>
</dbReference>
<keyword evidence="7" id="KW-0677">Repeat</keyword>
<dbReference type="PROSITE" id="PS51120">
    <property type="entry name" value="LDLRB"/>
    <property type="match status" value="7"/>
</dbReference>
<evidence type="ECO:0000313" key="16">
    <source>
        <dbReference type="EMBL" id="KAJ9594394.1"/>
    </source>
</evidence>
<evidence type="ECO:0000256" key="13">
    <source>
        <dbReference type="PROSITE-ProRule" id="PRU00124"/>
    </source>
</evidence>
<dbReference type="Gene3D" id="4.10.400.10">
    <property type="entry name" value="Low-density Lipoprotein Receptor"/>
    <property type="match status" value="5"/>
</dbReference>
<sequence>EVGFVNLILLLLLLFCFRSCTEHEFQCTDGSCISLTWKCDLEHDCTDGSDELNYVEPPSCSQGEFQCAFPRCVRQEFRCDGDDDCGDWSDEDDCPKVDGNCGTGEFKCNSGKCIPERWHCDEEKDCESGEDEEDCVEKRPRTCGPDEFSCSQGSCILKTWVCDGVQDCSRGEDEDKCEATCEENQFKCGNATSAETSTSTRSKVTCIGKKHVCDGKKDCPKGEDEKNCPRKKECEKGSKCHQQCVLLANGTDACSCHIGYTINSDGYSFRDLDEMQCMKQTLCVVKDVTITWVSFICGCMNGLCAIVLLVAHVSLNSAKYTALLKGLHNAIALDYHYKKGLIYWSDVSMDVIRRATLNGTGAIDVIKWGLESPGGVAIDWIHDIIFWTDSGTRRVEAATLDAFIFWTDWGPSPKIERAEMDGNNRRAIVTESLFWPNGLCIDYTMSRIYWADAKHHVIESSKFDGTERKKVIAKGLPHPFALSLFEDAIYWTDWHTKSISTANKITGTGFKTIHSGLHFPMDIHRNNTVNSHYEIFSQTKDLRMRQLDNGDVDMVIPVDGIRSAVALAWDSDSDSIFWTDVESDTINRAHLNGSQQTVIVNSNLESPAGLAVDWVTKKLYWTDAGTNRIEVSNLDGSMRGLLVWEGLDKPRDIVVDPIGRYMYWSDWGTVPKIERAGMDGSQRAPLITHNLTWPNGLAIDHDAGRIYWADGGKKAIEFAMLDGKGRTALIDSDLPHPFGLTVFGDKIYWTDWETSSIHM</sequence>
<dbReference type="InterPro" id="IPR002172">
    <property type="entry name" value="LDrepeatLR_classA_rpt"/>
</dbReference>
<keyword evidence="6 15" id="KW-0732">Signal</keyword>
<keyword evidence="12" id="KW-0325">Glycoprotein</keyword>
<keyword evidence="17" id="KW-1185">Reference proteome</keyword>
<evidence type="ECO:0000256" key="10">
    <source>
        <dbReference type="ARBA" id="ARBA00023157"/>
    </source>
</evidence>
<feature type="repeat" description="LDL-receptor class B" evidence="14">
    <location>
        <begin position="660"/>
        <end position="703"/>
    </location>
</feature>
<evidence type="ECO:0000256" key="7">
    <source>
        <dbReference type="ARBA" id="ARBA00022737"/>
    </source>
</evidence>
<keyword evidence="9" id="KW-0472">Membrane</keyword>
<evidence type="ECO:0000256" key="11">
    <source>
        <dbReference type="ARBA" id="ARBA00023170"/>
    </source>
</evidence>
<feature type="disulfide bond" evidence="13">
    <location>
        <begin position="101"/>
        <end position="113"/>
    </location>
</feature>
<name>A0AAD8A8H0_DIPPU</name>
<keyword evidence="5" id="KW-0812">Transmembrane</keyword>
<keyword evidence="4" id="KW-0254">Endocytosis</keyword>
<evidence type="ECO:0000313" key="17">
    <source>
        <dbReference type="Proteomes" id="UP001233999"/>
    </source>
</evidence>
<dbReference type="InterPro" id="IPR036055">
    <property type="entry name" value="LDL_receptor-like_sf"/>
</dbReference>
<comment type="subcellular location">
    <subcellularLocation>
        <location evidence="1">Endomembrane system</location>
    </subcellularLocation>
    <subcellularLocation>
        <location evidence="2">Membrane</location>
        <topology evidence="2">Single-pass type I membrane protein</topology>
    </subcellularLocation>
</comment>
<feature type="signal peptide" evidence="15">
    <location>
        <begin position="1"/>
        <end position="22"/>
    </location>
</feature>
<evidence type="ECO:0000256" key="6">
    <source>
        <dbReference type="ARBA" id="ARBA00022729"/>
    </source>
</evidence>
<dbReference type="InterPro" id="IPR023415">
    <property type="entry name" value="LDLR_class-A_CS"/>
</dbReference>
<feature type="non-terminal residue" evidence="16">
    <location>
        <position position="759"/>
    </location>
</feature>
<evidence type="ECO:0000256" key="5">
    <source>
        <dbReference type="ARBA" id="ARBA00022692"/>
    </source>
</evidence>
<comment type="caution">
    <text evidence="13">Lacks conserved residue(s) required for the propagation of feature annotation.</text>
</comment>
<dbReference type="CDD" id="cd00112">
    <property type="entry name" value="LDLa"/>
    <property type="match status" value="4"/>
</dbReference>
<dbReference type="AlphaFoldDB" id="A0AAD8A8H0"/>
<keyword evidence="10 13" id="KW-1015">Disulfide bond</keyword>
<feature type="disulfide bond" evidence="13">
    <location>
        <begin position="79"/>
        <end position="94"/>
    </location>
</feature>
<feature type="disulfide bond" evidence="13">
    <location>
        <begin position="213"/>
        <end position="228"/>
    </location>
</feature>
<dbReference type="Proteomes" id="UP001233999">
    <property type="component" value="Unassembled WGS sequence"/>
</dbReference>
<reference evidence="16" key="1">
    <citation type="journal article" date="2023" name="IScience">
        <title>Live-bearing cockroach genome reveals convergent evolutionary mechanisms linked to viviparity in insects and beyond.</title>
        <authorList>
            <person name="Fouks B."/>
            <person name="Harrison M.C."/>
            <person name="Mikhailova A.A."/>
            <person name="Marchal E."/>
            <person name="English S."/>
            <person name="Carruthers M."/>
            <person name="Jennings E.C."/>
            <person name="Chiamaka E.L."/>
            <person name="Frigard R.A."/>
            <person name="Pippel M."/>
            <person name="Attardo G.M."/>
            <person name="Benoit J.B."/>
            <person name="Bornberg-Bauer E."/>
            <person name="Tobe S.S."/>
        </authorList>
    </citation>
    <scope>NUCLEOTIDE SEQUENCE</scope>
    <source>
        <strain evidence="16">Stay&amp;Tobe</strain>
    </source>
</reference>
<dbReference type="GO" id="GO:0005886">
    <property type="term" value="C:plasma membrane"/>
    <property type="evidence" value="ECO:0007669"/>
    <property type="project" value="TreeGrafter"/>
</dbReference>
<evidence type="ECO:0000256" key="1">
    <source>
        <dbReference type="ARBA" id="ARBA00004308"/>
    </source>
</evidence>
<dbReference type="PANTHER" id="PTHR22722">
    <property type="entry name" value="LOW-DENSITY LIPOPROTEIN RECEPTOR-RELATED PROTEIN 2-RELATED"/>
    <property type="match status" value="1"/>
</dbReference>
<dbReference type="SUPFAM" id="SSF57424">
    <property type="entry name" value="LDL receptor-like module"/>
    <property type="match status" value="5"/>
</dbReference>
<dbReference type="PRINTS" id="PR00261">
    <property type="entry name" value="LDLRECEPTOR"/>
</dbReference>
<dbReference type="PANTHER" id="PTHR22722:SF15">
    <property type="entry name" value="LOW-DENSITY LIPOPROTEIN RECEPTOR-RELATED"/>
    <property type="match status" value="1"/>
</dbReference>
<evidence type="ECO:0000256" key="9">
    <source>
        <dbReference type="ARBA" id="ARBA00023136"/>
    </source>
</evidence>
<feature type="disulfide bond" evidence="13">
    <location>
        <begin position="150"/>
        <end position="168"/>
    </location>
</feature>
<feature type="repeat" description="LDL-receptor class B" evidence="14">
    <location>
        <begin position="704"/>
        <end position="746"/>
    </location>
</feature>
<dbReference type="GO" id="GO:0005041">
    <property type="term" value="F:low-density lipoprotein particle receptor activity"/>
    <property type="evidence" value="ECO:0007669"/>
    <property type="project" value="TreeGrafter"/>
</dbReference>
<evidence type="ECO:0000256" key="3">
    <source>
        <dbReference type="ARBA" id="ARBA00022536"/>
    </source>
</evidence>
<feature type="repeat" description="LDL-receptor class B" evidence="14">
    <location>
        <begin position="402"/>
        <end position="445"/>
    </location>
</feature>
<dbReference type="PROSITE" id="PS01209">
    <property type="entry name" value="LDLRA_1"/>
    <property type="match status" value="2"/>
</dbReference>
<dbReference type="PROSITE" id="PS50068">
    <property type="entry name" value="LDLRA_2"/>
    <property type="match status" value="5"/>
</dbReference>
<gene>
    <name evidence="16" type="ORF">L9F63_014184</name>
</gene>
<dbReference type="Pfam" id="PF00058">
    <property type="entry name" value="Ldl_recept_b"/>
    <property type="match status" value="6"/>
</dbReference>
<dbReference type="SMART" id="SM00192">
    <property type="entry name" value="LDLa"/>
    <property type="match status" value="5"/>
</dbReference>
<dbReference type="SMART" id="SM00135">
    <property type="entry name" value="LY"/>
    <property type="match status" value="9"/>
</dbReference>
<comment type="caution">
    <text evidence="16">The sequence shown here is derived from an EMBL/GenBank/DDBJ whole genome shotgun (WGS) entry which is preliminary data.</text>
</comment>
<dbReference type="GO" id="GO:0006897">
    <property type="term" value="P:endocytosis"/>
    <property type="evidence" value="ECO:0007669"/>
    <property type="project" value="UniProtKB-KW"/>
</dbReference>
<evidence type="ECO:0000256" key="12">
    <source>
        <dbReference type="ARBA" id="ARBA00023180"/>
    </source>
</evidence>
<feature type="repeat" description="LDL-receptor class B" evidence="14">
    <location>
        <begin position="617"/>
        <end position="659"/>
    </location>
</feature>
<dbReference type="InterPro" id="IPR000033">
    <property type="entry name" value="LDLR_classB_rpt"/>
</dbReference>
<feature type="non-terminal residue" evidence="16">
    <location>
        <position position="1"/>
    </location>
</feature>
<proteinExistence type="predicted"/>
<feature type="disulfide bond" evidence="13">
    <location>
        <begin position="20"/>
        <end position="32"/>
    </location>
</feature>
<evidence type="ECO:0000256" key="14">
    <source>
        <dbReference type="PROSITE-ProRule" id="PRU00461"/>
    </source>
</evidence>
<dbReference type="Pfam" id="PF00057">
    <property type="entry name" value="Ldl_recept_a"/>
    <property type="match status" value="4"/>
</dbReference>